<dbReference type="InterPro" id="IPR026341">
    <property type="entry name" value="T9SS_type_B"/>
</dbReference>
<proteinExistence type="predicted"/>
<dbReference type="NCBIfam" id="TIGR04131">
    <property type="entry name" value="Bac_Flav_CTERM"/>
    <property type="match status" value="1"/>
</dbReference>
<dbReference type="Gene3D" id="2.60.40.10">
    <property type="entry name" value="Immunoglobulins"/>
    <property type="match status" value="1"/>
</dbReference>
<sequence length="779" mass="85625">MIALFFLTDTPAFSQKFACDGRFFVSITDQEAQQTQIVTTDSEEGVVTFTPVVPFKDFRFNGMGYNAADNFIYAISRENRDIIRLFSDNTYEVVGSRNGALSWEFSAADCSPDGFFVVNHRRTSELIYLNVLGVPEQNDFSLHAKTELQWDPASGNTGKVTLEIDDLVFDPQNPTTIYTFQRNRLSYPYLEDPNLEEPENTRGTLLKIDGDPDSPTFGRVSAVGNGIDESLARTIGAFFFDASGNLYGYASAVTNPIQLDRLIAIDKNTGTARLVGEGPRAVGADGCSCPYTLMLQMQPTAQEVKCGELLDYEITVINSFARSINEVEYHHTLPEGTILQSVVGAPGEVKEGTGEGFNSLILEGISLPAGAEISFTVQVRAGSEPGSYYHQAELRNVPSELGSTLRSDDTATDIPGDPTLMVIQQRDWPTSEVDILAGGPCTDQTSTLRIANEQFESDFPYYVSYQQDGATIEAQEIYTDATGNLLLPNLEAGTYNEITISTATTNGCELTLEGSWTVQPPPSPQAFNLSSNAPVCEAEELQLTANTEGEAFYWTGPNNFYSEERDPVIEEVSSEQSGFYYFHKTVEGCELVDSLEVTIHTLPSFSLGPDTTMRHGGQIQLMPDVTYPAGTSYQWSPPQDISCTDCAMPWVSPAEDTEYELQVTSSEGCIQSDRISVEVLKTTVVSIPNAFTPNGDGLNDIFYPTGDAETMTVTRMAVYNRWGELIFRRDNFPANTEAHGWPGTYQGKRVGAGSYLYQIEVKLSSGEQRSYQGKVQLLP</sequence>
<dbReference type="Pfam" id="PF21959">
    <property type="entry name" value="DUF6923"/>
    <property type="match status" value="1"/>
</dbReference>
<gene>
    <name evidence="2" type="ORF">K4G66_12740</name>
</gene>
<reference evidence="2" key="1">
    <citation type="journal article" date="2023" name="Comput. Struct. Biotechnol. J.">
        <title>Discovery of a novel marine Bacteroidetes with a rich repertoire of carbohydrate-active enzymes.</title>
        <authorList>
            <person name="Chen B."/>
            <person name="Liu G."/>
            <person name="Chen Q."/>
            <person name="Wang H."/>
            <person name="Liu L."/>
            <person name="Tang K."/>
        </authorList>
    </citation>
    <scope>NUCLEOTIDE SEQUENCE</scope>
    <source>
        <strain evidence="2">TK19036</strain>
    </source>
</reference>
<protein>
    <submittedName>
        <fullName evidence="2">Gliding motility-associated C-terminal domain-containing protein</fullName>
    </submittedName>
</protein>
<feature type="domain" description="DUF6923" evidence="1">
    <location>
        <begin position="24"/>
        <end position="130"/>
    </location>
</feature>
<evidence type="ECO:0000313" key="2">
    <source>
        <dbReference type="EMBL" id="WKN39559.1"/>
    </source>
</evidence>
<reference evidence="2" key="2">
    <citation type="journal article" date="2024" name="Antonie Van Leeuwenhoek">
        <title>Roseihalotalea indica gen. nov., sp. nov., a halophilic Bacteroidetes from mesopelagic Southwest Indian Ocean with higher carbohydrate metabolic potential.</title>
        <authorList>
            <person name="Chen B."/>
            <person name="Zhang M."/>
            <person name="Lin D."/>
            <person name="Ye J."/>
            <person name="Tang K."/>
        </authorList>
    </citation>
    <scope>NUCLEOTIDE SEQUENCE</scope>
    <source>
        <strain evidence="2">TK19036</strain>
    </source>
</reference>
<dbReference type="InterPro" id="IPR054215">
    <property type="entry name" value="DUF6923"/>
</dbReference>
<dbReference type="Pfam" id="PF13585">
    <property type="entry name" value="CHU_C"/>
    <property type="match status" value="1"/>
</dbReference>
<dbReference type="EMBL" id="CP120682">
    <property type="protein sequence ID" value="WKN39559.1"/>
    <property type="molecule type" value="Genomic_DNA"/>
</dbReference>
<dbReference type="InterPro" id="IPR013783">
    <property type="entry name" value="Ig-like_fold"/>
</dbReference>
<name>A0AA49GT04_9BACT</name>
<organism evidence="2">
    <name type="scientific">Roseihalotalea indica</name>
    <dbReference type="NCBI Taxonomy" id="2867963"/>
    <lineage>
        <taxon>Bacteria</taxon>
        <taxon>Pseudomonadati</taxon>
        <taxon>Bacteroidota</taxon>
        <taxon>Cytophagia</taxon>
        <taxon>Cytophagales</taxon>
        <taxon>Catalimonadaceae</taxon>
        <taxon>Roseihalotalea</taxon>
    </lineage>
</organism>
<dbReference type="AlphaFoldDB" id="A0AA49GT04"/>
<evidence type="ECO:0000259" key="1">
    <source>
        <dbReference type="Pfam" id="PF21959"/>
    </source>
</evidence>
<accession>A0AA49GT04</accession>